<evidence type="ECO:0000313" key="2">
    <source>
        <dbReference type="EMBL" id="MBA5636460.1"/>
    </source>
</evidence>
<keyword evidence="1" id="KW-1133">Transmembrane helix</keyword>
<dbReference type="EMBL" id="JACEZT010000002">
    <property type="protein sequence ID" value="MBA5636460.1"/>
    <property type="molecule type" value="Genomic_DNA"/>
</dbReference>
<keyword evidence="1" id="KW-0472">Membrane</keyword>
<organism evidence="2 3">
    <name type="scientific">Rugamonas brunnea</name>
    <dbReference type="NCBI Taxonomy" id="2758569"/>
    <lineage>
        <taxon>Bacteria</taxon>
        <taxon>Pseudomonadati</taxon>
        <taxon>Pseudomonadota</taxon>
        <taxon>Betaproteobacteria</taxon>
        <taxon>Burkholderiales</taxon>
        <taxon>Oxalobacteraceae</taxon>
        <taxon>Telluria group</taxon>
        <taxon>Rugamonas</taxon>
    </lineage>
</organism>
<reference evidence="2 3" key="1">
    <citation type="submission" date="2020-07" db="EMBL/GenBank/DDBJ databases">
        <title>Novel species isolated from subtropical streams in China.</title>
        <authorList>
            <person name="Lu H."/>
        </authorList>
    </citation>
    <scope>NUCLEOTIDE SEQUENCE [LARGE SCALE GENOMIC DNA]</scope>
    <source>
        <strain evidence="2 3">LX20W</strain>
    </source>
</reference>
<keyword evidence="3" id="KW-1185">Reference proteome</keyword>
<protein>
    <submittedName>
        <fullName evidence="2">Uncharacterized protein</fullName>
    </submittedName>
</protein>
<name>A0A7W2EPV6_9BURK</name>
<comment type="caution">
    <text evidence="2">The sequence shown here is derived from an EMBL/GenBank/DDBJ whole genome shotgun (WGS) entry which is preliminary data.</text>
</comment>
<accession>A0A7W2EPV6</accession>
<keyword evidence="1" id="KW-0812">Transmembrane</keyword>
<proteinExistence type="predicted"/>
<sequence>MSKITRQGVLDVLNEVGTAFLHTARYGARTLQRMSWPALLLVCVLMAMILTLLPLALLLFTAFLLLKLAVGACILERHHKARPPEHHS</sequence>
<evidence type="ECO:0000256" key="1">
    <source>
        <dbReference type="SAM" id="Phobius"/>
    </source>
</evidence>
<dbReference type="RefSeq" id="WP_182160586.1">
    <property type="nucleotide sequence ID" value="NZ_JACEZT010000002.1"/>
</dbReference>
<dbReference type="AlphaFoldDB" id="A0A7W2EPV6"/>
<dbReference type="Proteomes" id="UP000534388">
    <property type="component" value="Unassembled WGS sequence"/>
</dbReference>
<gene>
    <name evidence="2" type="ORF">H3H37_05270</name>
</gene>
<evidence type="ECO:0000313" key="3">
    <source>
        <dbReference type="Proteomes" id="UP000534388"/>
    </source>
</evidence>
<feature type="transmembrane region" description="Helical" evidence="1">
    <location>
        <begin position="34"/>
        <end position="50"/>
    </location>
</feature>